<dbReference type="Pfam" id="PF00443">
    <property type="entry name" value="UCH"/>
    <property type="match status" value="1"/>
</dbReference>
<dbReference type="InterPro" id="IPR001394">
    <property type="entry name" value="Peptidase_C19_UCH"/>
</dbReference>
<name>A0A2I0AMN5_9ASPA</name>
<keyword evidence="6 7" id="KW-0788">Thiol protease</keyword>
<dbReference type="InterPro" id="IPR018200">
    <property type="entry name" value="USP_CS"/>
</dbReference>
<keyword evidence="8" id="KW-0812">Transmembrane</keyword>
<evidence type="ECO:0000256" key="1">
    <source>
        <dbReference type="ARBA" id="ARBA00000707"/>
    </source>
</evidence>
<dbReference type="InterPro" id="IPR038765">
    <property type="entry name" value="Papain-like_cys_pep_sf"/>
</dbReference>
<dbReference type="OrthoDB" id="2248014at2759"/>
<reference evidence="10 11" key="1">
    <citation type="journal article" date="2017" name="Nature">
        <title>The Apostasia genome and the evolution of orchids.</title>
        <authorList>
            <person name="Zhang G.Q."/>
            <person name="Liu K.W."/>
            <person name="Li Z."/>
            <person name="Lohaus R."/>
            <person name="Hsiao Y.Y."/>
            <person name="Niu S.C."/>
            <person name="Wang J.Y."/>
            <person name="Lin Y.C."/>
            <person name="Xu Q."/>
            <person name="Chen L.J."/>
            <person name="Yoshida K."/>
            <person name="Fujiwara S."/>
            <person name="Wang Z.W."/>
            <person name="Zhang Y.Q."/>
            <person name="Mitsuda N."/>
            <person name="Wang M."/>
            <person name="Liu G.H."/>
            <person name="Pecoraro L."/>
            <person name="Huang H.X."/>
            <person name="Xiao X.J."/>
            <person name="Lin M."/>
            <person name="Wu X.Y."/>
            <person name="Wu W.L."/>
            <person name="Chen Y.Y."/>
            <person name="Chang S.B."/>
            <person name="Sakamoto S."/>
            <person name="Ohme-Takagi M."/>
            <person name="Yagi M."/>
            <person name="Zeng S.J."/>
            <person name="Shen C.Y."/>
            <person name="Yeh C.M."/>
            <person name="Luo Y.B."/>
            <person name="Tsai W.C."/>
            <person name="Van de Peer Y."/>
            <person name="Liu Z.J."/>
        </authorList>
    </citation>
    <scope>NUCLEOTIDE SEQUENCE [LARGE SCALE GENOMIC DNA]</scope>
    <source>
        <strain evidence="11">cv. Shenzhen</strain>
        <tissue evidence="10">Stem</tissue>
    </source>
</reference>
<evidence type="ECO:0000256" key="5">
    <source>
        <dbReference type="ARBA" id="ARBA00022801"/>
    </source>
</evidence>
<evidence type="ECO:0000256" key="6">
    <source>
        <dbReference type="ARBA" id="ARBA00022807"/>
    </source>
</evidence>
<dbReference type="Gene3D" id="3.90.70.10">
    <property type="entry name" value="Cysteine proteinases"/>
    <property type="match status" value="2"/>
</dbReference>
<evidence type="ECO:0000313" key="11">
    <source>
        <dbReference type="Proteomes" id="UP000236161"/>
    </source>
</evidence>
<evidence type="ECO:0000313" key="10">
    <source>
        <dbReference type="EMBL" id="PKA56822.1"/>
    </source>
</evidence>
<dbReference type="PROSITE" id="PS50235">
    <property type="entry name" value="USP_3"/>
    <property type="match status" value="1"/>
</dbReference>
<keyword evidence="8" id="KW-0472">Membrane</keyword>
<dbReference type="PANTHER" id="PTHR24006">
    <property type="entry name" value="UBIQUITIN CARBOXYL-TERMINAL HYDROLASE"/>
    <property type="match status" value="1"/>
</dbReference>
<dbReference type="SUPFAM" id="SSF54001">
    <property type="entry name" value="Cysteine proteinases"/>
    <property type="match status" value="1"/>
</dbReference>
<evidence type="ECO:0000256" key="8">
    <source>
        <dbReference type="SAM" id="Phobius"/>
    </source>
</evidence>
<dbReference type="GO" id="GO:0005829">
    <property type="term" value="C:cytosol"/>
    <property type="evidence" value="ECO:0007669"/>
    <property type="project" value="TreeGrafter"/>
</dbReference>
<keyword evidence="5 7" id="KW-0378">Hydrolase</keyword>
<protein>
    <recommendedName>
        <fullName evidence="7">Ubiquitin carboxyl-terminal hydrolase</fullName>
        <ecNumber evidence="7">3.4.19.12</ecNumber>
    </recommendedName>
</protein>
<feature type="transmembrane region" description="Helical" evidence="8">
    <location>
        <begin position="21"/>
        <end position="44"/>
    </location>
</feature>
<dbReference type="InterPro" id="IPR028889">
    <property type="entry name" value="USP"/>
</dbReference>
<dbReference type="GO" id="GO:0004843">
    <property type="term" value="F:cysteine-type deubiquitinase activity"/>
    <property type="evidence" value="ECO:0007669"/>
    <property type="project" value="UniProtKB-UniRule"/>
</dbReference>
<dbReference type="GO" id="GO:0006508">
    <property type="term" value="P:proteolysis"/>
    <property type="evidence" value="ECO:0007669"/>
    <property type="project" value="UniProtKB-KW"/>
</dbReference>
<keyword evidence="8" id="KW-1133">Transmembrane helix</keyword>
<dbReference type="AlphaFoldDB" id="A0A2I0AMN5"/>
<dbReference type="STRING" id="1088818.A0A2I0AMN5"/>
<comment type="catalytic activity">
    <reaction evidence="1 7">
        <text>Thiol-dependent hydrolysis of ester, thioester, amide, peptide and isopeptide bonds formed by the C-terminal Gly of ubiquitin (a 76-residue protein attached to proteins as an intracellular targeting signal).</text>
        <dbReference type="EC" id="3.4.19.12"/>
    </reaction>
</comment>
<dbReference type="EC" id="3.4.19.12" evidence="7"/>
<dbReference type="PROSITE" id="PS00972">
    <property type="entry name" value="USP_1"/>
    <property type="match status" value="1"/>
</dbReference>
<evidence type="ECO:0000256" key="7">
    <source>
        <dbReference type="RuleBase" id="RU366025"/>
    </source>
</evidence>
<sequence>MKHIRDVSIHQLIGRTKGSIWSFPLENLLVGVLGVGVGVAGLLWSLRDGSFSVLWPFEQKNSSMESLQTVAGLRNVGNSCFINSVLQIAEGFAELEALAGCSCFLPFLQNVLAVDDAKNLETPGTPLDAAEAFTHLLSSLEKEIMQHTTYFQPGGSLADITALSSRIHNLNKGAQNELKKWKNHFLGPFCGVIGSYLTCQSCSTMGNISYPLLLDLSPFVEAARSMGQFTSVKYMQKNVNIHDGSTFASHLPKQQEVRTLPYFHRFVGHELSVLSSGNNFGMLSDEVHGTKLMDVIMLNDSNKIMFAKTSNDGHLAESCSITETGYNEKVEISSSRSTKSCSYNLCSVIEHYGRPGSGHFAVYRRVASQLPSSPSINPRESMNRAWVYISDSEVKSVSEDDALAAEASMLFYEKIEADH</sequence>
<dbReference type="PANTHER" id="PTHR24006:SF888">
    <property type="entry name" value="UBIQUITIN CARBOXYL-TERMINAL HYDROLASE 30"/>
    <property type="match status" value="1"/>
</dbReference>
<organism evidence="10 11">
    <name type="scientific">Apostasia shenzhenica</name>
    <dbReference type="NCBI Taxonomy" id="1088818"/>
    <lineage>
        <taxon>Eukaryota</taxon>
        <taxon>Viridiplantae</taxon>
        <taxon>Streptophyta</taxon>
        <taxon>Embryophyta</taxon>
        <taxon>Tracheophyta</taxon>
        <taxon>Spermatophyta</taxon>
        <taxon>Magnoliopsida</taxon>
        <taxon>Liliopsida</taxon>
        <taxon>Asparagales</taxon>
        <taxon>Orchidaceae</taxon>
        <taxon>Apostasioideae</taxon>
        <taxon>Apostasia</taxon>
    </lineage>
</organism>
<evidence type="ECO:0000256" key="4">
    <source>
        <dbReference type="ARBA" id="ARBA00022786"/>
    </source>
</evidence>
<keyword evidence="3 7" id="KW-0645">Protease</keyword>
<dbReference type="PROSITE" id="PS00973">
    <property type="entry name" value="USP_2"/>
    <property type="match status" value="1"/>
</dbReference>
<feature type="domain" description="USP" evidence="9">
    <location>
        <begin position="71"/>
        <end position="415"/>
    </location>
</feature>
<proteinExistence type="inferred from homology"/>
<dbReference type="GO" id="GO:0016579">
    <property type="term" value="P:protein deubiquitination"/>
    <property type="evidence" value="ECO:0007669"/>
    <property type="project" value="InterPro"/>
</dbReference>
<dbReference type="EMBL" id="KZ451969">
    <property type="protein sequence ID" value="PKA56822.1"/>
    <property type="molecule type" value="Genomic_DNA"/>
</dbReference>
<dbReference type="GO" id="GO:0005634">
    <property type="term" value="C:nucleus"/>
    <property type="evidence" value="ECO:0007669"/>
    <property type="project" value="TreeGrafter"/>
</dbReference>
<keyword evidence="11" id="KW-1185">Reference proteome</keyword>
<keyword evidence="4 7" id="KW-0833">Ubl conjugation pathway</keyword>
<accession>A0A2I0AMN5</accession>
<comment type="function">
    <text evidence="7">Recognizes and hydrolyzes the peptide bond at the C-terminal Gly of ubiquitin. Involved in the processing of poly-ubiquitin precursors as well as that of ubiquitinated proteins.</text>
</comment>
<dbReference type="Proteomes" id="UP000236161">
    <property type="component" value="Unassembled WGS sequence"/>
</dbReference>
<evidence type="ECO:0000256" key="3">
    <source>
        <dbReference type="ARBA" id="ARBA00022670"/>
    </source>
</evidence>
<dbReference type="InterPro" id="IPR050164">
    <property type="entry name" value="Peptidase_C19"/>
</dbReference>
<evidence type="ECO:0000259" key="9">
    <source>
        <dbReference type="PROSITE" id="PS50235"/>
    </source>
</evidence>
<gene>
    <name evidence="10" type="primary">UBP27</name>
    <name evidence="10" type="ORF">AXF42_Ash002125</name>
</gene>
<evidence type="ECO:0000256" key="2">
    <source>
        <dbReference type="ARBA" id="ARBA00009085"/>
    </source>
</evidence>
<comment type="similarity">
    <text evidence="2 7">Belongs to the peptidase C19 family.</text>
</comment>